<dbReference type="OrthoDB" id="3758675at2759"/>
<gene>
    <name evidence="3" type="ORF">BDV95DRAFT_486699</name>
</gene>
<dbReference type="Pfam" id="PF01419">
    <property type="entry name" value="Jacalin"/>
    <property type="match status" value="1"/>
</dbReference>
<evidence type="ECO:0000313" key="4">
    <source>
        <dbReference type="Proteomes" id="UP000481861"/>
    </source>
</evidence>
<dbReference type="InterPro" id="IPR001229">
    <property type="entry name" value="Jacalin-like_lectin_dom"/>
</dbReference>
<feature type="region of interest" description="Disordered" evidence="1">
    <location>
        <begin position="340"/>
        <end position="366"/>
    </location>
</feature>
<dbReference type="Proteomes" id="UP000481861">
    <property type="component" value="Unassembled WGS sequence"/>
</dbReference>
<dbReference type="Gene3D" id="2.100.10.30">
    <property type="entry name" value="Jacalin-like lectin domain"/>
    <property type="match status" value="1"/>
</dbReference>
<dbReference type="Gene3D" id="2.170.15.10">
    <property type="entry name" value="Proaerolysin, chain A, domain 3"/>
    <property type="match status" value="1"/>
</dbReference>
<evidence type="ECO:0000313" key="3">
    <source>
        <dbReference type="EMBL" id="KAF2875082.1"/>
    </source>
</evidence>
<dbReference type="SUPFAM" id="SSF51101">
    <property type="entry name" value="Mannose-binding lectins"/>
    <property type="match status" value="1"/>
</dbReference>
<comment type="caution">
    <text evidence="3">The sequence shown here is derived from an EMBL/GenBank/DDBJ whole genome shotgun (WGS) entry which is preliminary data.</text>
</comment>
<dbReference type="EMBL" id="JAADJZ010000005">
    <property type="protein sequence ID" value="KAF2875082.1"/>
    <property type="molecule type" value="Genomic_DNA"/>
</dbReference>
<name>A0A7C8MJU0_9PLEO</name>
<feature type="domain" description="Jacalin-type lectin" evidence="2">
    <location>
        <begin position="36"/>
        <end position="156"/>
    </location>
</feature>
<dbReference type="AlphaFoldDB" id="A0A7C8MJU0"/>
<dbReference type="InterPro" id="IPR036404">
    <property type="entry name" value="Jacalin-like_lectin_dom_sf"/>
</dbReference>
<protein>
    <recommendedName>
        <fullName evidence="2">Jacalin-type lectin domain-containing protein</fullName>
    </recommendedName>
</protein>
<evidence type="ECO:0000256" key="1">
    <source>
        <dbReference type="SAM" id="MobiDB-lite"/>
    </source>
</evidence>
<sequence>MGFTGIANAIGACDNGPWQEVLVIGQHTEGTEYCETKWADGVVMTGIEVWGSEFGVLGAQFYYSDGSNSPQFGKGGGDKHAKLMWDPSVDSISQLKSWGNGRGQHLGRLQIRTKKGQELDVGKNTDGQDTFETKVASGIMLGAFGRSTDIIESMGFLFLKSTVDKITIDDIVFDETPEELNKRMQGIETIVLEYADHTNAHDAANETYTFGKTEQRATSKKFSSTATHTFGISRNVELSGKILDLGASVSTSLKYEYSSAKTEESTQERSVTLNYAATTSLKPGQRVFCRATAFMGTYDGKYSGNVNVWLADGYKYGFKVGGTMEQVNWSKASSKCQANEFDPLEDSRNRPENLNPKGKRAVEFIS</sequence>
<accession>A0A7C8MJU0</accession>
<reference evidence="3 4" key="1">
    <citation type="submission" date="2020-01" db="EMBL/GenBank/DDBJ databases">
        <authorList>
            <consortium name="DOE Joint Genome Institute"/>
            <person name="Haridas S."/>
            <person name="Albert R."/>
            <person name="Binder M."/>
            <person name="Bloem J."/>
            <person name="Labutti K."/>
            <person name="Salamov A."/>
            <person name="Andreopoulos B."/>
            <person name="Baker S.E."/>
            <person name="Barry K."/>
            <person name="Bills G."/>
            <person name="Bluhm B.H."/>
            <person name="Cannon C."/>
            <person name="Castanera R."/>
            <person name="Culley D.E."/>
            <person name="Daum C."/>
            <person name="Ezra D."/>
            <person name="Gonzalez J.B."/>
            <person name="Henrissat B."/>
            <person name="Kuo A."/>
            <person name="Liang C."/>
            <person name="Lipzen A."/>
            <person name="Lutzoni F."/>
            <person name="Magnuson J."/>
            <person name="Mondo S."/>
            <person name="Nolan M."/>
            <person name="Ohm R."/>
            <person name="Pangilinan J."/>
            <person name="Park H.-J.H."/>
            <person name="Ramirez L."/>
            <person name="Alfaro M."/>
            <person name="Sun H."/>
            <person name="Tritt A."/>
            <person name="Yoshinaga Y."/>
            <person name="Zwiers L.-H.L."/>
            <person name="Turgeon B.G."/>
            <person name="Goodwin S.B."/>
            <person name="Spatafora J.W."/>
            <person name="Crous P.W."/>
            <person name="Grigoriev I.V."/>
        </authorList>
    </citation>
    <scope>NUCLEOTIDE SEQUENCE [LARGE SCALE GENOMIC DNA]</scope>
    <source>
        <strain evidence="3 4">CBS 611.86</strain>
    </source>
</reference>
<evidence type="ECO:0000259" key="2">
    <source>
        <dbReference type="Pfam" id="PF01419"/>
    </source>
</evidence>
<dbReference type="SUPFAM" id="SSF56973">
    <property type="entry name" value="Aerolisin/ETX pore-forming domain"/>
    <property type="match status" value="1"/>
</dbReference>
<proteinExistence type="predicted"/>
<keyword evidence="4" id="KW-1185">Reference proteome</keyword>
<organism evidence="3 4">
    <name type="scientific">Massariosphaeria phaeospora</name>
    <dbReference type="NCBI Taxonomy" id="100035"/>
    <lineage>
        <taxon>Eukaryota</taxon>
        <taxon>Fungi</taxon>
        <taxon>Dikarya</taxon>
        <taxon>Ascomycota</taxon>
        <taxon>Pezizomycotina</taxon>
        <taxon>Dothideomycetes</taxon>
        <taxon>Pleosporomycetidae</taxon>
        <taxon>Pleosporales</taxon>
        <taxon>Pleosporales incertae sedis</taxon>
        <taxon>Massariosphaeria</taxon>
    </lineage>
</organism>
<dbReference type="CDD" id="cd20231">
    <property type="entry name" value="PFM_jacalin-like"/>
    <property type="match status" value="1"/>
</dbReference>